<feature type="compositionally biased region" description="Basic and acidic residues" evidence="6">
    <location>
        <begin position="66"/>
        <end position="85"/>
    </location>
</feature>
<dbReference type="PANTHER" id="PTHR35534:SF1">
    <property type="entry name" value="LARGE RIBOSOMAL SUBUNIT PROTEIN BL32"/>
    <property type="match status" value="1"/>
</dbReference>
<proteinExistence type="inferred from homology"/>
<evidence type="ECO:0000256" key="5">
    <source>
        <dbReference type="HAMAP-Rule" id="MF_00340"/>
    </source>
</evidence>
<dbReference type="SUPFAM" id="SSF57829">
    <property type="entry name" value="Zn-binding ribosomal proteins"/>
    <property type="match status" value="1"/>
</dbReference>
<evidence type="ECO:0000313" key="8">
    <source>
        <dbReference type="Proteomes" id="UP000182465"/>
    </source>
</evidence>
<feature type="region of interest" description="Disordered" evidence="6">
    <location>
        <begin position="1"/>
        <end position="20"/>
    </location>
</feature>
<accession>A0A1J4TV54</accession>
<sequence length="98" mass="11658">MVPKQRHTKSRRNRQRSHQALKRQALIKCAKCSQLILPHRVCGFCGFYKNKEVIDVMARLTKKERKKAEKAQQEQQEQIKQEKKRAPLSLENLSRKNF</sequence>
<evidence type="ECO:0000313" key="7">
    <source>
        <dbReference type="EMBL" id="OIO16164.1"/>
    </source>
</evidence>
<evidence type="ECO:0000256" key="6">
    <source>
        <dbReference type="SAM" id="MobiDB-lite"/>
    </source>
</evidence>
<dbReference type="GO" id="GO:0006412">
    <property type="term" value="P:translation"/>
    <property type="evidence" value="ECO:0007669"/>
    <property type="project" value="UniProtKB-UniRule"/>
</dbReference>
<evidence type="ECO:0000256" key="1">
    <source>
        <dbReference type="ARBA" id="ARBA00008560"/>
    </source>
</evidence>
<dbReference type="Pfam" id="PF01783">
    <property type="entry name" value="Ribosomal_L32p"/>
    <property type="match status" value="1"/>
</dbReference>
<dbReference type="GO" id="GO:0015934">
    <property type="term" value="C:large ribosomal subunit"/>
    <property type="evidence" value="ECO:0007669"/>
    <property type="project" value="InterPro"/>
</dbReference>
<keyword evidence="3 5" id="KW-0687">Ribonucleoprotein</keyword>
<comment type="caution">
    <text evidence="7">The sequence shown here is derived from an EMBL/GenBank/DDBJ whole genome shotgun (WGS) entry which is preliminary data.</text>
</comment>
<dbReference type="AlphaFoldDB" id="A0A1J4TV54"/>
<organism evidence="7 8">
    <name type="scientific">Candidatus Kuenenbacteria bacterium CG1_02_38_13</name>
    <dbReference type="NCBI Taxonomy" id="1805235"/>
    <lineage>
        <taxon>Bacteria</taxon>
        <taxon>Candidatus Kueneniibacteriota</taxon>
    </lineage>
</organism>
<evidence type="ECO:0000256" key="3">
    <source>
        <dbReference type="ARBA" id="ARBA00023274"/>
    </source>
</evidence>
<evidence type="ECO:0000256" key="4">
    <source>
        <dbReference type="ARBA" id="ARBA00035178"/>
    </source>
</evidence>
<dbReference type="InterPro" id="IPR011332">
    <property type="entry name" value="Ribosomal_zn-bd"/>
</dbReference>
<dbReference type="NCBIfam" id="TIGR01031">
    <property type="entry name" value="rpmF_bact"/>
    <property type="match status" value="1"/>
</dbReference>
<feature type="region of interest" description="Disordered" evidence="6">
    <location>
        <begin position="65"/>
        <end position="98"/>
    </location>
</feature>
<dbReference type="GO" id="GO:0003735">
    <property type="term" value="F:structural constituent of ribosome"/>
    <property type="evidence" value="ECO:0007669"/>
    <property type="project" value="InterPro"/>
</dbReference>
<evidence type="ECO:0000256" key="2">
    <source>
        <dbReference type="ARBA" id="ARBA00022980"/>
    </source>
</evidence>
<name>A0A1J4TV54_9BACT</name>
<comment type="similarity">
    <text evidence="1 5">Belongs to the bacterial ribosomal protein bL32 family.</text>
</comment>
<gene>
    <name evidence="5" type="primary">rpmF</name>
    <name evidence="7" type="ORF">AUJ29_03155</name>
</gene>
<protein>
    <recommendedName>
        <fullName evidence="4 5">Large ribosomal subunit protein bL32</fullName>
    </recommendedName>
</protein>
<dbReference type="HAMAP" id="MF_00340">
    <property type="entry name" value="Ribosomal_bL32"/>
    <property type="match status" value="1"/>
</dbReference>
<keyword evidence="2 5" id="KW-0689">Ribosomal protein</keyword>
<dbReference type="PANTHER" id="PTHR35534">
    <property type="entry name" value="50S RIBOSOMAL PROTEIN L32"/>
    <property type="match status" value="1"/>
</dbReference>
<dbReference type="Proteomes" id="UP000182465">
    <property type="component" value="Unassembled WGS sequence"/>
</dbReference>
<dbReference type="InterPro" id="IPR002677">
    <property type="entry name" value="Ribosomal_bL32"/>
</dbReference>
<dbReference type="EMBL" id="MNVB01000067">
    <property type="protein sequence ID" value="OIO16164.1"/>
    <property type="molecule type" value="Genomic_DNA"/>
</dbReference>
<reference evidence="7 8" key="1">
    <citation type="journal article" date="2016" name="Environ. Microbiol.">
        <title>Genomic resolution of a cold subsurface aquifer community provides metabolic insights for novel microbes adapted to high CO concentrations.</title>
        <authorList>
            <person name="Probst A.J."/>
            <person name="Castelle C.J."/>
            <person name="Singh A."/>
            <person name="Brown C.T."/>
            <person name="Anantharaman K."/>
            <person name="Sharon I."/>
            <person name="Hug L.A."/>
            <person name="Burstein D."/>
            <person name="Emerson J.B."/>
            <person name="Thomas B.C."/>
            <person name="Banfield J.F."/>
        </authorList>
    </citation>
    <scope>NUCLEOTIDE SEQUENCE [LARGE SCALE GENOMIC DNA]</scope>
    <source>
        <strain evidence="7">CG1_02_38_13</strain>
    </source>
</reference>
<dbReference type="InterPro" id="IPR044957">
    <property type="entry name" value="Ribosomal_bL32_bact"/>
</dbReference>